<reference evidence="2" key="1">
    <citation type="submission" date="2022-07" db="EMBL/GenBank/DDBJ databases">
        <title>Tahibacter sp., a new gammaproteobacterium isolated from the silt sample collected at pig farm.</title>
        <authorList>
            <person name="Chen H."/>
        </authorList>
    </citation>
    <scope>NUCLEOTIDE SEQUENCE</scope>
    <source>
        <strain evidence="2">P2K</strain>
    </source>
</reference>
<keyword evidence="3" id="KW-1185">Reference proteome</keyword>
<gene>
    <name evidence="2" type="ORF">NM961_13825</name>
</gene>
<proteinExistence type="predicted"/>
<evidence type="ECO:0000313" key="2">
    <source>
        <dbReference type="EMBL" id="MCQ4165795.1"/>
    </source>
</evidence>
<accession>A0ABT1QU31</accession>
<evidence type="ECO:0000256" key="1">
    <source>
        <dbReference type="SAM" id="MobiDB-lite"/>
    </source>
</evidence>
<dbReference type="Proteomes" id="UP001165498">
    <property type="component" value="Unassembled WGS sequence"/>
</dbReference>
<organism evidence="2 3">
    <name type="scientific">Tahibacter harae</name>
    <dbReference type="NCBI Taxonomy" id="2963937"/>
    <lineage>
        <taxon>Bacteria</taxon>
        <taxon>Pseudomonadati</taxon>
        <taxon>Pseudomonadota</taxon>
        <taxon>Gammaproteobacteria</taxon>
        <taxon>Lysobacterales</taxon>
        <taxon>Rhodanobacteraceae</taxon>
        <taxon>Tahibacter</taxon>
    </lineage>
</organism>
<dbReference type="RefSeq" id="WP_255914985.1">
    <property type="nucleotide sequence ID" value="NZ_JANFQO010000012.1"/>
</dbReference>
<name>A0ABT1QU31_9GAMM</name>
<comment type="caution">
    <text evidence="2">The sequence shown here is derived from an EMBL/GenBank/DDBJ whole genome shotgun (WGS) entry which is preliminary data.</text>
</comment>
<protein>
    <submittedName>
        <fullName evidence="2">Uncharacterized protein</fullName>
    </submittedName>
</protein>
<sequence length="225" mass="26909">MRSDMHEVLIERPRGGLRLKTPRGNKPRVREWTGSEDDYARSYRPRQPRTKHFDDLLSPLRRWLRHQVGRPWDKVWSELCGGIDSRSVVGQHLLEHVRREVAVDCAYDPVRRRVVTKEQRRGHDLVDGLYVDPRHCLLCWKQPERRRRALVFLGEVSGDTRKVSPDRFQFRRNGIWFEAEVTPLPYAPRYRVEPHIRWFDGCYTIVRKRQLSSRELREHGLKNDA</sequence>
<feature type="region of interest" description="Disordered" evidence="1">
    <location>
        <begin position="12"/>
        <end position="32"/>
    </location>
</feature>
<evidence type="ECO:0000313" key="3">
    <source>
        <dbReference type="Proteomes" id="UP001165498"/>
    </source>
</evidence>
<feature type="compositionally biased region" description="Basic residues" evidence="1">
    <location>
        <begin position="15"/>
        <end position="27"/>
    </location>
</feature>
<dbReference type="EMBL" id="JANFQO010000012">
    <property type="protein sequence ID" value="MCQ4165795.1"/>
    <property type="molecule type" value="Genomic_DNA"/>
</dbReference>